<dbReference type="EMBL" id="JBCITK010000001">
    <property type="protein sequence ID" value="MEN0642124.1"/>
    <property type="molecule type" value="Genomic_DNA"/>
</dbReference>
<evidence type="ECO:0000313" key="1">
    <source>
        <dbReference type="EMBL" id="MEN0642124.1"/>
    </source>
</evidence>
<organism evidence="1 2">
    <name type="scientific">Alkalicoccobacillus gibsonii</name>
    <dbReference type="NCBI Taxonomy" id="79881"/>
    <lineage>
        <taxon>Bacteria</taxon>
        <taxon>Bacillati</taxon>
        <taxon>Bacillota</taxon>
        <taxon>Bacilli</taxon>
        <taxon>Bacillales</taxon>
        <taxon>Bacillaceae</taxon>
        <taxon>Alkalicoccobacillus</taxon>
    </lineage>
</organism>
<proteinExistence type="predicted"/>
<gene>
    <name evidence="1" type="ORF">MKY91_02960</name>
</gene>
<evidence type="ECO:0000313" key="2">
    <source>
        <dbReference type="Proteomes" id="UP001418796"/>
    </source>
</evidence>
<comment type="caution">
    <text evidence="1">The sequence shown here is derived from an EMBL/GenBank/DDBJ whole genome shotgun (WGS) entry which is preliminary data.</text>
</comment>
<dbReference type="InterPro" id="IPR024992">
    <property type="entry name" value="DUF3891"/>
</dbReference>
<protein>
    <submittedName>
        <fullName evidence="1">DUF3891 family protein</fullName>
    </submittedName>
</protein>
<accession>A0ABU9VDZ5</accession>
<dbReference type="Proteomes" id="UP001418796">
    <property type="component" value="Unassembled WGS sequence"/>
</dbReference>
<reference evidence="1 2" key="1">
    <citation type="submission" date="2024-03" db="EMBL/GenBank/DDBJ databases">
        <title>Bacilli Hybrid Assemblies.</title>
        <authorList>
            <person name="Kovac J."/>
        </authorList>
    </citation>
    <scope>NUCLEOTIDE SEQUENCE [LARGE SCALE GENOMIC DNA]</scope>
    <source>
        <strain evidence="1 2">FSL R7-0666</strain>
    </source>
</reference>
<name>A0ABU9VDZ5_9BACI</name>
<dbReference type="RefSeq" id="WP_343129280.1">
    <property type="nucleotide sequence ID" value="NZ_JBCITK010000001.1"/>
</dbReference>
<dbReference type="Pfam" id="PF13030">
    <property type="entry name" value="DUF3891"/>
    <property type="match status" value="1"/>
</dbReference>
<sequence>MIIRKQDQMFHCIRQHDHAYISGEIAKHWIEPVSESVLTGVYEHDRAWIPLDEKVRVATNQQMPYDFISFPLEWKLAAYTKGVDEVEVHSPYSAFLCSKHYCSFFSGSITSEPSVREFLTHEENRQQSILNTIEVSPSASERSQDFTLLQFCDDLSLYICMNPPGIRKSDEVSWFKNGFAQLFSFAPKGIQAEWKTESEIMLEPFPFKESLTLTFSVYELPGDTWKQADQDIPLDTLTHYTQTVTLVPVTV</sequence>
<keyword evidence="2" id="KW-1185">Reference proteome</keyword>